<organism evidence="11 13">
    <name type="scientific">Galdieria partita</name>
    <dbReference type="NCBI Taxonomy" id="83374"/>
    <lineage>
        <taxon>Eukaryota</taxon>
        <taxon>Rhodophyta</taxon>
        <taxon>Bangiophyceae</taxon>
        <taxon>Galdieriales</taxon>
        <taxon>Galdieriaceae</taxon>
        <taxon>Galdieria</taxon>
    </lineage>
</organism>
<proteinExistence type="inferred from homology"/>
<comment type="caution">
    <text evidence="11">The sequence shown here is derived from an EMBL/GenBank/DDBJ whole genome shotgun (WGS) entry which is preliminary data.</text>
</comment>
<dbReference type="SUPFAM" id="SSF52833">
    <property type="entry name" value="Thioredoxin-like"/>
    <property type="match status" value="1"/>
</dbReference>
<evidence type="ECO:0000313" key="13">
    <source>
        <dbReference type="Proteomes" id="UP001061958"/>
    </source>
</evidence>
<dbReference type="AlphaFoldDB" id="A0A9C7PYJ7"/>
<dbReference type="SFLD" id="SFLDG00363">
    <property type="entry name" value="AMPS_(cytGST):_Alpha-__Mu-__Pi"/>
    <property type="match status" value="1"/>
</dbReference>
<comment type="subunit">
    <text evidence="4">Homodimer.</text>
</comment>
<dbReference type="PANTHER" id="PTHR11571:SF222">
    <property type="entry name" value="GLUTATHIONE TRANSFERASE"/>
    <property type="match status" value="1"/>
</dbReference>
<gene>
    <name evidence="11" type="ORF">GpartN1_g5064.t1</name>
    <name evidence="12" type="ORF">GpartN1_g5775.t1</name>
</gene>
<dbReference type="Gene3D" id="1.20.1050.130">
    <property type="match status" value="1"/>
</dbReference>
<dbReference type="PROSITE" id="PS50404">
    <property type="entry name" value="GST_NTER"/>
    <property type="match status" value="1"/>
</dbReference>
<dbReference type="EMBL" id="BQMJ01000042">
    <property type="protein sequence ID" value="GJQ13273.1"/>
    <property type="molecule type" value="Genomic_DNA"/>
</dbReference>
<comment type="catalytic activity">
    <reaction evidence="8">
        <text>RX + glutathione = an S-substituted glutathione + a halide anion + H(+)</text>
        <dbReference type="Rhea" id="RHEA:16437"/>
        <dbReference type="ChEBI" id="CHEBI:15378"/>
        <dbReference type="ChEBI" id="CHEBI:16042"/>
        <dbReference type="ChEBI" id="CHEBI:17792"/>
        <dbReference type="ChEBI" id="CHEBI:57925"/>
        <dbReference type="ChEBI" id="CHEBI:90779"/>
        <dbReference type="EC" id="2.5.1.18"/>
    </reaction>
</comment>
<sequence length="215" mass="25428">MYQLEYFPIRGLGEVIRFLLEDNNIPYENKFVQKDEWSQAKKHGVESGQIPFGQLPVLKDGNLNLAQGGAIIRYLARKHALYGENMEEQAIADMLYEAARDLRYEYFRYIFQDNWEDQKEAFLLKAKVSLACFEKHFQRKRTKYVASENICFADYNLFDVLDHLHRLEKSLFVEFPHLNQFYETMKNRPRLAAYLASDRHFAQPVFIPLGWTARG</sequence>
<keyword evidence="6" id="KW-0808">Transferase</keyword>
<evidence type="ECO:0000256" key="1">
    <source>
        <dbReference type="ARBA" id="ARBA00003701"/>
    </source>
</evidence>
<evidence type="ECO:0000256" key="5">
    <source>
        <dbReference type="ARBA" id="ARBA00012452"/>
    </source>
</evidence>
<dbReference type="InterPro" id="IPR050213">
    <property type="entry name" value="GST_superfamily"/>
</dbReference>
<comment type="similarity">
    <text evidence="2">Belongs to the GST superfamily. Mu family.</text>
</comment>
<dbReference type="InterPro" id="IPR036282">
    <property type="entry name" value="Glutathione-S-Trfase_C_sf"/>
</dbReference>
<comment type="similarity">
    <text evidence="3">Belongs to the GST superfamily. Pi family.</text>
</comment>
<evidence type="ECO:0000313" key="11">
    <source>
        <dbReference type="EMBL" id="GJQ13273.1"/>
    </source>
</evidence>
<dbReference type="PANTHER" id="PTHR11571">
    <property type="entry name" value="GLUTATHIONE S-TRANSFERASE"/>
    <property type="match status" value="1"/>
</dbReference>
<reference evidence="11" key="1">
    <citation type="journal article" date="2022" name="Proc. Natl. Acad. Sci. U.S.A.">
        <title>Life cycle and functional genomics of the unicellular red alga Galdieria for elucidating algal and plant evolution and industrial use.</title>
        <authorList>
            <person name="Hirooka S."/>
            <person name="Itabashi T."/>
            <person name="Ichinose T.M."/>
            <person name="Onuma R."/>
            <person name="Fujiwara T."/>
            <person name="Yamashita S."/>
            <person name="Jong L.W."/>
            <person name="Tomita R."/>
            <person name="Iwane A.H."/>
            <person name="Miyagishima S.Y."/>
        </authorList>
    </citation>
    <scope>NUCLEOTIDE SEQUENCE</scope>
    <source>
        <strain evidence="11">NBRC 102759</strain>
    </source>
</reference>
<evidence type="ECO:0000256" key="8">
    <source>
        <dbReference type="ARBA" id="ARBA00047960"/>
    </source>
</evidence>
<evidence type="ECO:0000259" key="10">
    <source>
        <dbReference type="PROSITE" id="PS50405"/>
    </source>
</evidence>
<dbReference type="SFLD" id="SFLDS00019">
    <property type="entry name" value="Glutathione_Transferase_(cytos"/>
    <property type="match status" value="1"/>
</dbReference>
<dbReference type="InterPro" id="IPR010987">
    <property type="entry name" value="Glutathione-S-Trfase_C-like"/>
</dbReference>
<dbReference type="OrthoDB" id="4951845at2759"/>
<dbReference type="InterPro" id="IPR004045">
    <property type="entry name" value="Glutathione_S-Trfase_N"/>
</dbReference>
<protein>
    <recommendedName>
        <fullName evidence="5">glutathione transferase</fullName>
        <ecNumber evidence="5">2.5.1.18</ecNumber>
    </recommendedName>
    <alternativeName>
        <fullName evidence="7">GST class-pi</fullName>
    </alternativeName>
</protein>
<dbReference type="SUPFAM" id="SSF47616">
    <property type="entry name" value="GST C-terminal domain-like"/>
    <property type="match status" value="1"/>
</dbReference>
<dbReference type="GO" id="GO:0006749">
    <property type="term" value="P:glutathione metabolic process"/>
    <property type="evidence" value="ECO:0007669"/>
    <property type="project" value="TreeGrafter"/>
</dbReference>
<name>A0A9C7PYJ7_9RHOD</name>
<evidence type="ECO:0000259" key="9">
    <source>
        <dbReference type="PROSITE" id="PS50404"/>
    </source>
</evidence>
<dbReference type="GO" id="GO:0004364">
    <property type="term" value="F:glutathione transferase activity"/>
    <property type="evidence" value="ECO:0007669"/>
    <property type="project" value="UniProtKB-EC"/>
</dbReference>
<dbReference type="PROSITE" id="PS50405">
    <property type="entry name" value="GST_CTER"/>
    <property type="match status" value="1"/>
</dbReference>
<dbReference type="InterPro" id="IPR036249">
    <property type="entry name" value="Thioredoxin-like_sf"/>
</dbReference>
<dbReference type="FunFam" id="1.20.1050.10:FF:000020">
    <property type="entry name" value="Glutathione S-transferase P 1"/>
    <property type="match status" value="1"/>
</dbReference>
<dbReference type="Proteomes" id="UP001061958">
    <property type="component" value="Unassembled WGS sequence"/>
</dbReference>
<reference evidence="11" key="2">
    <citation type="submission" date="2022-01" db="EMBL/GenBank/DDBJ databases">
        <authorList>
            <person name="Hirooka S."/>
            <person name="Miyagishima S.Y."/>
        </authorList>
    </citation>
    <scope>NUCLEOTIDE SEQUENCE</scope>
    <source>
        <strain evidence="11">NBRC 102759</strain>
    </source>
</reference>
<dbReference type="EC" id="2.5.1.18" evidence="5"/>
<dbReference type="Pfam" id="PF14497">
    <property type="entry name" value="GST_C_3"/>
    <property type="match status" value="1"/>
</dbReference>
<evidence type="ECO:0000256" key="6">
    <source>
        <dbReference type="ARBA" id="ARBA00022679"/>
    </source>
</evidence>
<evidence type="ECO:0000313" key="12">
    <source>
        <dbReference type="EMBL" id="GJQ13984.1"/>
    </source>
</evidence>
<evidence type="ECO:0000256" key="3">
    <source>
        <dbReference type="ARBA" id="ARBA00007297"/>
    </source>
</evidence>
<feature type="domain" description="GST N-terminal" evidence="9">
    <location>
        <begin position="1"/>
        <end position="83"/>
    </location>
</feature>
<evidence type="ECO:0000256" key="4">
    <source>
        <dbReference type="ARBA" id="ARBA00011738"/>
    </source>
</evidence>
<accession>A0A9C7PYJ7</accession>
<keyword evidence="13" id="KW-1185">Reference proteome</keyword>
<evidence type="ECO:0000256" key="7">
    <source>
        <dbReference type="ARBA" id="ARBA00032759"/>
    </source>
</evidence>
<dbReference type="SFLD" id="SFLDG01205">
    <property type="entry name" value="AMPS.1"/>
    <property type="match status" value="1"/>
</dbReference>
<dbReference type="InterPro" id="IPR004046">
    <property type="entry name" value="GST_C"/>
</dbReference>
<feature type="domain" description="GST C-terminal" evidence="10">
    <location>
        <begin position="85"/>
        <end position="205"/>
    </location>
</feature>
<dbReference type="InterPro" id="IPR040079">
    <property type="entry name" value="Glutathione_S-Trfase"/>
</dbReference>
<evidence type="ECO:0000256" key="2">
    <source>
        <dbReference type="ARBA" id="ARBA00005861"/>
    </source>
</evidence>
<comment type="function">
    <text evidence="1">Conjugation of reduced glutathione to a wide number of exogenous and endogenous hydrophobic electrophiles.</text>
</comment>
<dbReference type="CDD" id="cd03039">
    <property type="entry name" value="GST_N_Sigma_like"/>
    <property type="match status" value="1"/>
</dbReference>
<dbReference type="EMBL" id="BQMJ01000049">
    <property type="protein sequence ID" value="GJQ13984.1"/>
    <property type="molecule type" value="Genomic_DNA"/>
</dbReference>
<dbReference type="Pfam" id="PF02798">
    <property type="entry name" value="GST_N"/>
    <property type="match status" value="1"/>
</dbReference>